<dbReference type="EMBL" id="CAXLJM020000146">
    <property type="protein sequence ID" value="CAL8141457.1"/>
    <property type="molecule type" value="Genomic_DNA"/>
</dbReference>
<evidence type="ECO:0000256" key="1">
    <source>
        <dbReference type="SAM" id="MobiDB-lite"/>
    </source>
</evidence>
<feature type="region of interest" description="Disordered" evidence="1">
    <location>
        <begin position="762"/>
        <end position="783"/>
    </location>
</feature>
<keyword evidence="2" id="KW-0812">Transmembrane</keyword>
<sequence length="885" mass="98976">MEPTGRYIIYIGESGTNKLNCECSSIQIIRKRRRTVPDDERNCPLASHTFKMMFQYPILVAFTTFLILCFIPYPTHALPFVESLTISGDRDSLSNSHRSHNVDLLIDPIHQAEYGDEELESKKVVAKSVFDMVLRTPPPPTSSYTRCPPGTQSPFEGGPCITKSTDPVAFVDQSFLLDTLRGLTKDGVLLGGGSTRTRRPGGNNRRRPLGRPKIPLTPASITTATTTTQQPITTTITEIPPETTFMHTTEASGQTFPSSLDIINHPESMKMPATNFLKQKFAAVEVMKGDRNPGSELNDDDFPIDTTAPNTFSEKDQEMKMSTSEMTKSPTRDDSEREINGLASNDRPHLLTVSKFTDAVTTAIQIVSPDTLKQLKLTSPPERTSLKQTAEIVPSRVVGAMKDVKETLSVKPISLHQNNVTAGERENDDALNRDGNKRVETFIIRSININNTQINLKQFKNDQFDVESDQQPSPSITYSTLREKEVERPLLDPDTSLSTDNITTFDRKLPIEDKNKLENKAKVLISTNEGLKKAVSADEKQIPPTQPEYVDHSSVAIVNHLSQLTVAEDEIQDIDMEGVSVDFQIMDATSTFGDIVAINNHTISQEDEGKNRKEQVRSNSSVDEGITIGFQKSSSSKNLEKPGDQIFSTEMEIPEFQTTLIFPSTTESSPLHPKDTLLQFQLPIVTKGGIGFLHEASTESVRGSTSRNTLRPLLLQDFQLDYPPKEFLRSNHPVLGSGLVENSAKAGPFKVQKQQEWETVKPFPSVIPSPTGDTSLSSKVSDYDTGSTEYLESELDRRHQKTRSRNRMKSFEATTYQPNRSMFPEFIRTFYPTTTKPHQHTLSSPSQQQFFYPGRILSSDIDTFGYVNTKHGDHRLNSNRHKIIW</sequence>
<feature type="compositionally biased region" description="Basic and acidic residues" evidence="1">
    <location>
        <begin position="607"/>
        <end position="616"/>
    </location>
</feature>
<feature type="compositionally biased region" description="Basic residues" evidence="1">
    <location>
        <begin position="196"/>
        <end position="210"/>
    </location>
</feature>
<keyword evidence="2" id="KW-0472">Membrane</keyword>
<name>A0ABP1S242_9HEXA</name>
<keyword evidence="4" id="KW-1185">Reference proteome</keyword>
<feature type="compositionally biased region" description="Polar residues" evidence="1">
    <location>
        <begin position="320"/>
        <end position="329"/>
    </location>
</feature>
<feature type="compositionally biased region" description="Polar residues" evidence="1">
    <location>
        <begin position="771"/>
        <end position="783"/>
    </location>
</feature>
<feature type="transmembrane region" description="Helical" evidence="2">
    <location>
        <begin position="54"/>
        <end position="73"/>
    </location>
</feature>
<protein>
    <submittedName>
        <fullName evidence="3">Uncharacterized protein</fullName>
    </submittedName>
</protein>
<feature type="region of interest" description="Disordered" evidence="1">
    <location>
        <begin position="291"/>
        <end position="336"/>
    </location>
</feature>
<gene>
    <name evidence="3" type="ORF">ODALV1_LOCUS28725</name>
</gene>
<accession>A0ABP1S242</accession>
<evidence type="ECO:0000256" key="2">
    <source>
        <dbReference type="SAM" id="Phobius"/>
    </source>
</evidence>
<feature type="region of interest" description="Disordered" evidence="1">
    <location>
        <begin position="788"/>
        <end position="807"/>
    </location>
</feature>
<dbReference type="Proteomes" id="UP001642540">
    <property type="component" value="Unassembled WGS sequence"/>
</dbReference>
<feature type="region of interest" description="Disordered" evidence="1">
    <location>
        <begin position="190"/>
        <end position="217"/>
    </location>
</feature>
<organism evidence="3 4">
    <name type="scientific">Orchesella dallaii</name>
    <dbReference type="NCBI Taxonomy" id="48710"/>
    <lineage>
        <taxon>Eukaryota</taxon>
        <taxon>Metazoa</taxon>
        <taxon>Ecdysozoa</taxon>
        <taxon>Arthropoda</taxon>
        <taxon>Hexapoda</taxon>
        <taxon>Collembola</taxon>
        <taxon>Entomobryomorpha</taxon>
        <taxon>Entomobryoidea</taxon>
        <taxon>Orchesellidae</taxon>
        <taxon>Orchesellinae</taxon>
        <taxon>Orchesella</taxon>
    </lineage>
</organism>
<evidence type="ECO:0000313" key="3">
    <source>
        <dbReference type="EMBL" id="CAL8141457.1"/>
    </source>
</evidence>
<reference evidence="3 4" key="1">
    <citation type="submission" date="2024-08" db="EMBL/GenBank/DDBJ databases">
        <authorList>
            <person name="Cucini C."/>
            <person name="Frati F."/>
        </authorList>
    </citation>
    <scope>NUCLEOTIDE SEQUENCE [LARGE SCALE GENOMIC DNA]</scope>
</reference>
<feature type="compositionally biased region" description="Basic residues" evidence="1">
    <location>
        <begin position="798"/>
        <end position="807"/>
    </location>
</feature>
<feature type="region of interest" description="Disordered" evidence="1">
    <location>
        <begin position="606"/>
        <end position="642"/>
    </location>
</feature>
<proteinExistence type="predicted"/>
<evidence type="ECO:0000313" key="4">
    <source>
        <dbReference type="Proteomes" id="UP001642540"/>
    </source>
</evidence>
<comment type="caution">
    <text evidence="3">The sequence shown here is derived from an EMBL/GenBank/DDBJ whole genome shotgun (WGS) entry which is preliminary data.</text>
</comment>
<keyword evidence="2" id="KW-1133">Transmembrane helix</keyword>